<evidence type="ECO:0000313" key="2">
    <source>
        <dbReference type="EMBL" id="KII73596.1"/>
    </source>
</evidence>
<gene>
    <name evidence="2" type="ORF">RF11_05079</name>
</gene>
<dbReference type="SUPFAM" id="SSF81296">
    <property type="entry name" value="E set domains"/>
    <property type="match status" value="1"/>
</dbReference>
<keyword evidence="3" id="KW-1185">Reference proteome</keyword>
<dbReference type="InterPro" id="IPR014756">
    <property type="entry name" value="Ig_E-set"/>
</dbReference>
<dbReference type="PROSITE" id="PS50194">
    <property type="entry name" value="FILAMIN_REPEAT"/>
    <property type="match status" value="1"/>
</dbReference>
<sequence length="138" mass="15669">MSCYTQLTISESIMGDGDENIDDQFEAEYIKIRDSVLGNLVNITNIEAIGPGLLIAQYSMPNILNITVQNPSQFKDVNIEFDGFTELKIRTQLEGNIFKIIYYLTESDRSEFGIRITFMGQHIFGSPFHVTIVGNKRH</sequence>
<organism evidence="2 3">
    <name type="scientific">Thelohanellus kitauei</name>
    <name type="common">Myxosporean</name>
    <dbReference type="NCBI Taxonomy" id="669202"/>
    <lineage>
        <taxon>Eukaryota</taxon>
        <taxon>Metazoa</taxon>
        <taxon>Cnidaria</taxon>
        <taxon>Myxozoa</taxon>
        <taxon>Myxosporea</taxon>
        <taxon>Bivalvulida</taxon>
        <taxon>Platysporina</taxon>
        <taxon>Myxobolidae</taxon>
        <taxon>Thelohanellus</taxon>
    </lineage>
</organism>
<dbReference type="EMBL" id="JWZT01000755">
    <property type="protein sequence ID" value="KII73596.1"/>
    <property type="molecule type" value="Genomic_DNA"/>
</dbReference>
<protein>
    <submittedName>
        <fullName evidence="2">Uncharacterized protein</fullName>
    </submittedName>
</protein>
<dbReference type="Gene3D" id="2.60.40.10">
    <property type="entry name" value="Immunoglobulins"/>
    <property type="match status" value="1"/>
</dbReference>
<feature type="repeat" description="Filamin" evidence="1">
    <location>
        <begin position="38"/>
        <end position="132"/>
    </location>
</feature>
<comment type="caution">
    <text evidence="2">The sequence shown here is derived from an EMBL/GenBank/DDBJ whole genome shotgun (WGS) entry which is preliminary data.</text>
</comment>
<accession>A0A0C2N1T2</accession>
<evidence type="ECO:0000313" key="3">
    <source>
        <dbReference type="Proteomes" id="UP000031668"/>
    </source>
</evidence>
<proteinExistence type="predicted"/>
<name>A0A0C2N1T2_THEKT</name>
<dbReference type="Proteomes" id="UP000031668">
    <property type="component" value="Unassembled WGS sequence"/>
</dbReference>
<evidence type="ECO:0000256" key="1">
    <source>
        <dbReference type="PROSITE-ProRule" id="PRU00087"/>
    </source>
</evidence>
<dbReference type="InterPro" id="IPR017868">
    <property type="entry name" value="Filamin/ABP280_repeat-like"/>
</dbReference>
<reference evidence="2 3" key="1">
    <citation type="journal article" date="2014" name="Genome Biol. Evol.">
        <title>The genome of the myxosporean Thelohanellus kitauei shows adaptations to nutrient acquisition within its fish host.</title>
        <authorList>
            <person name="Yang Y."/>
            <person name="Xiong J."/>
            <person name="Zhou Z."/>
            <person name="Huo F."/>
            <person name="Miao W."/>
            <person name="Ran C."/>
            <person name="Liu Y."/>
            <person name="Zhang J."/>
            <person name="Feng J."/>
            <person name="Wang M."/>
            <person name="Wang M."/>
            <person name="Wang L."/>
            <person name="Yao B."/>
        </authorList>
    </citation>
    <scope>NUCLEOTIDE SEQUENCE [LARGE SCALE GENOMIC DNA]</scope>
    <source>
        <strain evidence="2">Wuqing</strain>
    </source>
</reference>
<dbReference type="InterPro" id="IPR013783">
    <property type="entry name" value="Ig-like_fold"/>
</dbReference>
<dbReference type="AlphaFoldDB" id="A0A0C2N1T2"/>